<dbReference type="InterPro" id="IPR007152">
    <property type="entry name" value="DUF354"/>
</dbReference>
<dbReference type="AlphaFoldDB" id="A0A7J2U066"/>
<dbReference type="SUPFAM" id="SSF53756">
    <property type="entry name" value="UDP-Glycosyltransferase/glycogen phosphorylase"/>
    <property type="match status" value="1"/>
</dbReference>
<gene>
    <name evidence="1" type="ORF">ENO26_01125</name>
</gene>
<accession>A0A7J2U066</accession>
<dbReference type="Pfam" id="PF04007">
    <property type="entry name" value="DUF354"/>
    <property type="match status" value="1"/>
</dbReference>
<sequence length="353" mass="39993">MKKLWFDILTPKQAKLFGCISLKLEKRGFDTIVTAREYDYTIPVLKKLGVKFSAVGGYAEGLREKILEEAKRIIELLHIVNDFNTLLAFPNPVAARIAFGLGKPYIAFTDSPHSEAPSRLSLPLASAVIFSSCIPKNEIEKYVIRDKTLLVQFNGVDEVEWLKDFSFDISYLRNWELEPYNYVVIRPPEIKASYYKYSKQEVLSFAIKTIEFAIKSGYKVIYLPRYGDDNIAKGFRNAKEVVIPDEGIDGTKVAYYAKAVISGGGTMAREAALLGTPGVSIFPSELHVNKCVSAWGFPLWHQTKLDEAYNTIKNILKLSEHEIILYKEHAEKLLRNLESPFEALIKVLEIALR</sequence>
<evidence type="ECO:0000313" key="1">
    <source>
        <dbReference type="EMBL" id="HEM66174.1"/>
    </source>
</evidence>
<dbReference type="PANTHER" id="PTHR39662:SF1">
    <property type="entry name" value="DUF354 DOMAIN-CONTAINING PROTEIN"/>
    <property type="match status" value="1"/>
</dbReference>
<dbReference type="PIRSF" id="PIRSF005357">
    <property type="entry name" value="UCP005357"/>
    <property type="match status" value="1"/>
</dbReference>
<proteinExistence type="predicted"/>
<organism evidence="1">
    <name type="scientific">Ignisphaera aggregans</name>
    <dbReference type="NCBI Taxonomy" id="334771"/>
    <lineage>
        <taxon>Archaea</taxon>
        <taxon>Thermoproteota</taxon>
        <taxon>Thermoprotei</taxon>
        <taxon>Desulfurococcales</taxon>
        <taxon>Desulfurococcaceae</taxon>
        <taxon>Ignisphaera</taxon>
    </lineage>
</organism>
<reference evidence="1" key="1">
    <citation type="journal article" date="2020" name="mSystems">
        <title>Genome- and Community-Level Interaction Insights into Carbon Utilization and Element Cycling Functions of Hydrothermarchaeota in Hydrothermal Sediment.</title>
        <authorList>
            <person name="Zhou Z."/>
            <person name="Liu Y."/>
            <person name="Xu W."/>
            <person name="Pan J."/>
            <person name="Luo Z.H."/>
            <person name="Li M."/>
        </authorList>
    </citation>
    <scope>NUCLEOTIDE SEQUENCE [LARGE SCALE GENOMIC DNA]</scope>
    <source>
        <strain evidence="1">SpSt-125</strain>
    </source>
</reference>
<protein>
    <submittedName>
        <fullName evidence="1">DUF354 domain-containing protein</fullName>
    </submittedName>
</protein>
<dbReference type="PANTHER" id="PTHR39662">
    <property type="entry name" value="DUF354 DOMAIN-CONTAINING PROTEIN-RELATED"/>
    <property type="match status" value="1"/>
</dbReference>
<dbReference type="EMBL" id="DSEU01000004">
    <property type="protein sequence ID" value="HEM66174.1"/>
    <property type="molecule type" value="Genomic_DNA"/>
</dbReference>
<comment type="caution">
    <text evidence="1">The sequence shown here is derived from an EMBL/GenBank/DDBJ whole genome shotgun (WGS) entry which is preliminary data.</text>
</comment>
<name>A0A7J2U066_9CREN</name>